<gene>
    <name evidence="1" type="ORF">OCGS_1949</name>
</gene>
<comment type="caution">
    <text evidence="1">The sequence shown here is derived from an EMBL/GenBank/DDBJ whole genome shotgun (WGS) entry which is preliminary data.</text>
</comment>
<proteinExistence type="predicted"/>
<dbReference type="STRING" id="1231392.OCGS_1949"/>
<dbReference type="OrthoDB" id="5174394at2"/>
<evidence type="ECO:0000313" key="2">
    <source>
        <dbReference type="Proteomes" id="UP000006765"/>
    </source>
</evidence>
<name>K2H8R1_9RHOB</name>
<evidence type="ECO:0000313" key="1">
    <source>
        <dbReference type="EMBL" id="EKE43968.1"/>
    </source>
</evidence>
<dbReference type="InterPro" id="IPR029044">
    <property type="entry name" value="Nucleotide-diphossugar_trans"/>
</dbReference>
<keyword evidence="1" id="KW-0808">Transferase</keyword>
<dbReference type="eggNOG" id="COG0438">
    <property type="taxonomic scope" value="Bacteria"/>
</dbReference>
<dbReference type="RefSeq" id="WP_007427101.1">
    <property type="nucleotide sequence ID" value="NZ_AMGO01000046.1"/>
</dbReference>
<organism evidence="1 2">
    <name type="scientific">Oceaniovalibus guishaninsula JLT2003</name>
    <dbReference type="NCBI Taxonomy" id="1231392"/>
    <lineage>
        <taxon>Bacteria</taxon>
        <taxon>Pseudomonadati</taxon>
        <taxon>Pseudomonadota</taxon>
        <taxon>Alphaproteobacteria</taxon>
        <taxon>Rhodobacterales</taxon>
        <taxon>Roseobacteraceae</taxon>
        <taxon>Oceaniovalibus</taxon>
    </lineage>
</organism>
<dbReference type="SUPFAM" id="SSF53448">
    <property type="entry name" value="Nucleotide-diphospho-sugar transferases"/>
    <property type="match status" value="1"/>
</dbReference>
<dbReference type="GO" id="GO:0016740">
    <property type="term" value="F:transferase activity"/>
    <property type="evidence" value="ECO:0007669"/>
    <property type="project" value="UniProtKB-KW"/>
</dbReference>
<sequence length="326" mass="36559">MADSGNRDAPDIAVILREAGERTVAAARDLAAAQVGADRVHVIREVPFAAALRRGLELGVEAGRRWTLCLDADVLLRPGAVGDLVAAAEAALENDPQLYGVSGTVADKLLGQWRIAGNSLYFTARIPRALEIGSFDAAKRRPESHVKRQMRKDGHRWHPSETVIGLHDDEQSYRDIYRTVFAHSRKHAYLMGYARRYWRRMANEDPDLRVALWSLELARLLDPWIARPGLREMENVAIDVRGFADNIDALLVPAGMAEKPPLTAMAGDEVRRRLDAFRPAPEYEADRAFHRAEVEGGWRRAIARQRDRPAMRPFIRLAWPLLAGGR</sequence>
<accession>K2H8R1</accession>
<reference evidence="1 2" key="1">
    <citation type="journal article" date="2012" name="J. Bacteriol.">
        <title>Draft Genome Sequence of Oceaniovalibus guishaninsula JLT2003T.</title>
        <authorList>
            <person name="Tang K."/>
            <person name="Liu K."/>
            <person name="Jiao N."/>
        </authorList>
    </citation>
    <scope>NUCLEOTIDE SEQUENCE [LARGE SCALE GENOMIC DNA]</scope>
    <source>
        <strain evidence="1 2">JLT2003</strain>
    </source>
</reference>
<protein>
    <submittedName>
        <fullName evidence="1">Group 1 glycosyl transferase</fullName>
    </submittedName>
</protein>
<dbReference type="Proteomes" id="UP000006765">
    <property type="component" value="Unassembled WGS sequence"/>
</dbReference>
<dbReference type="AlphaFoldDB" id="K2H8R1"/>
<keyword evidence="2" id="KW-1185">Reference proteome</keyword>
<dbReference type="EMBL" id="AMGO01000046">
    <property type="protein sequence ID" value="EKE43968.1"/>
    <property type="molecule type" value="Genomic_DNA"/>
</dbReference>